<proteinExistence type="predicted"/>
<keyword evidence="1" id="KW-0812">Transmembrane</keyword>
<organism evidence="2 3">
    <name type="scientific">Nocardia seriolae</name>
    <dbReference type="NCBI Taxonomy" id="37332"/>
    <lineage>
        <taxon>Bacteria</taxon>
        <taxon>Bacillati</taxon>
        <taxon>Actinomycetota</taxon>
        <taxon>Actinomycetes</taxon>
        <taxon>Mycobacteriales</taxon>
        <taxon>Nocardiaceae</taxon>
        <taxon>Nocardia</taxon>
    </lineage>
</organism>
<comment type="caution">
    <text evidence="2">The sequence shown here is derived from an EMBL/GenBank/DDBJ whole genome shotgun (WGS) entry which is preliminary data.</text>
</comment>
<accession>A0ABC9YZ66</accession>
<evidence type="ECO:0000313" key="3">
    <source>
        <dbReference type="Proteomes" id="UP000037179"/>
    </source>
</evidence>
<name>A0ABC9YZ66_9NOCA</name>
<evidence type="ECO:0000313" key="2">
    <source>
        <dbReference type="EMBL" id="GAP30663.1"/>
    </source>
</evidence>
<dbReference type="Proteomes" id="UP000037179">
    <property type="component" value="Unassembled WGS sequence"/>
</dbReference>
<feature type="transmembrane region" description="Helical" evidence="1">
    <location>
        <begin position="56"/>
        <end position="80"/>
    </location>
</feature>
<feature type="transmembrane region" description="Helical" evidence="1">
    <location>
        <begin position="29"/>
        <end position="50"/>
    </location>
</feature>
<keyword evidence="1" id="KW-1133">Transmembrane helix</keyword>
<dbReference type="AlphaFoldDB" id="A0ABC9YZ66"/>
<evidence type="ECO:0008006" key="4">
    <source>
        <dbReference type="Google" id="ProtNLM"/>
    </source>
</evidence>
<evidence type="ECO:0000256" key="1">
    <source>
        <dbReference type="SAM" id="Phobius"/>
    </source>
</evidence>
<keyword evidence="3" id="KW-1185">Reference proteome</keyword>
<reference evidence="3" key="1">
    <citation type="submission" date="2015-07" db="EMBL/GenBank/DDBJ databases">
        <title>Nocardia seriolae U-1 whole genome shotgun sequence.</title>
        <authorList>
            <person name="Imajoh M."/>
            <person name="Fukumoto Y."/>
            <person name="Sukeda M."/>
            <person name="Yamane J."/>
            <person name="Yamasaki K."/>
            <person name="Shimizu M."/>
            <person name="Ohnishi K."/>
            <person name="Oshima S."/>
        </authorList>
    </citation>
    <scope>NUCLEOTIDE SEQUENCE [LARGE SCALE GENOMIC DNA]</scope>
    <source>
        <strain evidence="3">U-1</strain>
    </source>
</reference>
<keyword evidence="1" id="KW-0472">Membrane</keyword>
<sequence>MLGGWPFASYAGGMPQSSVEARPKPVTAWFAYCSAVVAFGLLALTLIAAATGHEGLAAAGGIACALVVLAGIGIFVAVAARDHEHHEAASVRRA</sequence>
<dbReference type="EMBL" id="BBYQ01000090">
    <property type="protein sequence ID" value="GAP30663.1"/>
    <property type="molecule type" value="Genomic_DNA"/>
</dbReference>
<reference evidence="2 3" key="2">
    <citation type="journal article" date="2016" name="Genome Announc.">
        <title>Draft Genome Sequence of Erythromycin- and Oxytetracycline-Sensitive Nocardia seriolae Strain U-1 (NBRC 110359).</title>
        <authorList>
            <person name="Imajoh M."/>
            <person name="Sukeda M."/>
            <person name="Shimizu M."/>
            <person name="Yamane J."/>
            <person name="Ohnishi K."/>
            <person name="Oshima S."/>
        </authorList>
    </citation>
    <scope>NUCLEOTIDE SEQUENCE [LARGE SCALE GENOMIC DNA]</scope>
    <source>
        <strain evidence="2 3">U-1</strain>
    </source>
</reference>
<gene>
    <name evidence="2" type="ORF">NSK11_contig00090-0028</name>
</gene>
<protein>
    <recommendedName>
        <fullName evidence="4">UsfY protein</fullName>
    </recommendedName>
</protein>